<organism evidence="1 2">
    <name type="scientific">Pleurodeles waltl</name>
    <name type="common">Iberian ribbed newt</name>
    <dbReference type="NCBI Taxonomy" id="8319"/>
    <lineage>
        <taxon>Eukaryota</taxon>
        <taxon>Metazoa</taxon>
        <taxon>Chordata</taxon>
        <taxon>Craniata</taxon>
        <taxon>Vertebrata</taxon>
        <taxon>Euteleostomi</taxon>
        <taxon>Amphibia</taxon>
        <taxon>Batrachia</taxon>
        <taxon>Caudata</taxon>
        <taxon>Salamandroidea</taxon>
        <taxon>Salamandridae</taxon>
        <taxon>Pleurodelinae</taxon>
        <taxon>Pleurodeles</taxon>
    </lineage>
</organism>
<dbReference type="AlphaFoldDB" id="A0AAV7NLT8"/>
<dbReference type="EMBL" id="JANPWB010000012">
    <property type="protein sequence ID" value="KAJ1116504.1"/>
    <property type="molecule type" value="Genomic_DNA"/>
</dbReference>
<evidence type="ECO:0000313" key="2">
    <source>
        <dbReference type="Proteomes" id="UP001066276"/>
    </source>
</evidence>
<name>A0AAV7NLT8_PLEWA</name>
<proteinExistence type="predicted"/>
<keyword evidence="2" id="KW-1185">Reference proteome</keyword>
<reference evidence="1" key="1">
    <citation type="journal article" date="2022" name="bioRxiv">
        <title>Sequencing and chromosome-scale assembly of the giantPleurodeles waltlgenome.</title>
        <authorList>
            <person name="Brown T."/>
            <person name="Elewa A."/>
            <person name="Iarovenko S."/>
            <person name="Subramanian E."/>
            <person name="Araus A.J."/>
            <person name="Petzold A."/>
            <person name="Susuki M."/>
            <person name="Suzuki K.-i.T."/>
            <person name="Hayashi T."/>
            <person name="Toyoda A."/>
            <person name="Oliveira C."/>
            <person name="Osipova E."/>
            <person name="Leigh N.D."/>
            <person name="Simon A."/>
            <person name="Yun M.H."/>
        </authorList>
    </citation>
    <scope>NUCLEOTIDE SEQUENCE</scope>
    <source>
        <strain evidence="1">20211129_DDA</strain>
        <tissue evidence="1">Liver</tissue>
    </source>
</reference>
<comment type="caution">
    <text evidence="1">The sequence shown here is derived from an EMBL/GenBank/DDBJ whole genome shotgun (WGS) entry which is preliminary data.</text>
</comment>
<protein>
    <submittedName>
        <fullName evidence="1">Uncharacterized protein</fullName>
    </submittedName>
</protein>
<gene>
    <name evidence="1" type="ORF">NDU88_004714</name>
</gene>
<evidence type="ECO:0000313" key="1">
    <source>
        <dbReference type="EMBL" id="KAJ1116504.1"/>
    </source>
</evidence>
<sequence length="75" mass="9215">MWDKVAREGQRDLEASPDGLLEQKARTGDRMALAGWRIRVTEWRYSKMEQWWWWLQNRLAVQLWSRSWRRVGIPE</sequence>
<accession>A0AAV7NLT8</accession>
<dbReference type="Proteomes" id="UP001066276">
    <property type="component" value="Chromosome 8"/>
</dbReference>